<protein>
    <submittedName>
        <fullName evidence="6">Sure-like protein</fullName>
    </submittedName>
</protein>
<name>A0A024SFG1_HYPJR</name>
<dbReference type="KEGG" id="trr:M419DRAFT_76947"/>
<reference evidence="7" key="1">
    <citation type="journal article" date="2013" name="Ind. Biotechnol.">
        <title>Comparative genomics analysis of Trichoderma reesei strains.</title>
        <authorList>
            <person name="Koike H."/>
            <person name="Aerts A."/>
            <person name="LaButti K."/>
            <person name="Grigoriev I.V."/>
            <person name="Baker S.E."/>
        </authorList>
    </citation>
    <scope>NUCLEOTIDE SEQUENCE [LARGE SCALE GENOMIC DNA]</scope>
    <source>
        <strain evidence="7">ATCC 56765 / BCRC 32924 / NRRL 11460 / Rut C-30</strain>
    </source>
</reference>
<dbReference type="GO" id="GO:0046872">
    <property type="term" value="F:metal ion binding"/>
    <property type="evidence" value="ECO:0007669"/>
    <property type="project" value="UniProtKB-KW"/>
</dbReference>
<feature type="domain" description="Survival protein SurE-like phosphatase/nucleotidase" evidence="5">
    <location>
        <begin position="22"/>
        <end position="219"/>
    </location>
</feature>
<dbReference type="EMBL" id="KI911144">
    <property type="protein sequence ID" value="ETS02892.1"/>
    <property type="molecule type" value="Genomic_DNA"/>
</dbReference>
<keyword evidence="3" id="KW-0378">Hydrolase</keyword>
<dbReference type="OrthoDB" id="4018688at2759"/>
<evidence type="ECO:0000259" key="5">
    <source>
        <dbReference type="Pfam" id="PF01975"/>
    </source>
</evidence>
<evidence type="ECO:0000313" key="7">
    <source>
        <dbReference type="Proteomes" id="UP000024376"/>
    </source>
</evidence>
<dbReference type="PANTHER" id="PTHR30457">
    <property type="entry name" value="5'-NUCLEOTIDASE SURE"/>
    <property type="match status" value="1"/>
</dbReference>
<evidence type="ECO:0000256" key="3">
    <source>
        <dbReference type="ARBA" id="ARBA00022801"/>
    </source>
</evidence>
<feature type="chain" id="PRO_5001537196" evidence="4">
    <location>
        <begin position="26"/>
        <end position="310"/>
    </location>
</feature>
<evidence type="ECO:0000256" key="2">
    <source>
        <dbReference type="ARBA" id="ARBA00022723"/>
    </source>
</evidence>
<keyword evidence="2" id="KW-0479">Metal-binding</keyword>
<proteinExistence type="inferred from homology"/>
<dbReference type="GO" id="GO:0008252">
    <property type="term" value="F:nucleotidase activity"/>
    <property type="evidence" value="ECO:0007669"/>
    <property type="project" value="InterPro"/>
</dbReference>
<dbReference type="Proteomes" id="UP000024376">
    <property type="component" value="Unassembled WGS sequence"/>
</dbReference>
<gene>
    <name evidence="6" type="ORF">M419DRAFT_76947</name>
</gene>
<sequence length="310" mass="32822">MRRSASLSIIIISALAAQCARIVQSNDDGWAESYIRSFNDALIAAGHDVVLSAPAEDQSGTGSSDAPPTPRTEACHYNSCIGNGSLTGHNASRPDLNWVNSFPVTSMKYGITTFGPQLWNGSSPELAVSGINVGTNVFVQLPFSGTVNAATFAARAGIPSIAFSAASVGRVPFDIDPTPLRSILYGQLATQLTNKILSSGTPYLPPDVFLNVNFPKVEGSCTDLSSFKWVLSRINPGIISPPDVGHCGGNRLPTELTVITHAGCFISVSVGNAQDKRTAPNSKQAVVLKKLRDMLTCLPTQHIQSQKVLQ</sequence>
<accession>A0A024SFG1</accession>
<dbReference type="PANTHER" id="PTHR30457:SF0">
    <property type="entry name" value="PHOSPHATASE, PUTATIVE (AFU_ORTHOLOGUE AFUA_4G01070)-RELATED"/>
    <property type="match status" value="1"/>
</dbReference>
<keyword evidence="4" id="KW-0732">Signal</keyword>
<evidence type="ECO:0000256" key="1">
    <source>
        <dbReference type="ARBA" id="ARBA00011062"/>
    </source>
</evidence>
<dbReference type="Pfam" id="PF01975">
    <property type="entry name" value="SurE"/>
    <property type="match status" value="1"/>
</dbReference>
<dbReference type="Gene3D" id="3.40.1210.10">
    <property type="entry name" value="Survival protein SurE-like phosphatase/nucleotidase"/>
    <property type="match status" value="1"/>
</dbReference>
<organism evidence="6 7">
    <name type="scientific">Hypocrea jecorina (strain ATCC 56765 / BCRC 32924 / NRRL 11460 / Rut C-30)</name>
    <name type="common">Trichoderma reesei</name>
    <dbReference type="NCBI Taxonomy" id="1344414"/>
    <lineage>
        <taxon>Eukaryota</taxon>
        <taxon>Fungi</taxon>
        <taxon>Dikarya</taxon>
        <taxon>Ascomycota</taxon>
        <taxon>Pezizomycotina</taxon>
        <taxon>Sordariomycetes</taxon>
        <taxon>Hypocreomycetidae</taxon>
        <taxon>Hypocreales</taxon>
        <taxon>Hypocreaceae</taxon>
        <taxon>Trichoderma</taxon>
    </lineage>
</organism>
<feature type="signal peptide" evidence="4">
    <location>
        <begin position="1"/>
        <end position="25"/>
    </location>
</feature>
<dbReference type="SUPFAM" id="SSF64167">
    <property type="entry name" value="SurE-like"/>
    <property type="match status" value="1"/>
</dbReference>
<dbReference type="AlphaFoldDB" id="A0A024SFG1"/>
<evidence type="ECO:0000256" key="4">
    <source>
        <dbReference type="SAM" id="SignalP"/>
    </source>
</evidence>
<dbReference type="InterPro" id="IPR002828">
    <property type="entry name" value="SurE-like_Pase/nucleotidase"/>
</dbReference>
<dbReference type="InterPro" id="IPR036523">
    <property type="entry name" value="SurE-like_sf"/>
</dbReference>
<dbReference type="InterPro" id="IPR030048">
    <property type="entry name" value="SurE"/>
</dbReference>
<comment type="similarity">
    <text evidence="1">Belongs to the SurE nucleotidase family.</text>
</comment>
<evidence type="ECO:0000313" key="6">
    <source>
        <dbReference type="EMBL" id="ETS02892.1"/>
    </source>
</evidence>
<dbReference type="HOGENOM" id="CLU_045192_0_1_1"/>